<name>A0A240U050_9BURK</name>
<dbReference type="InterPro" id="IPR049031">
    <property type="entry name" value="T2SSK_SAM-like_1st"/>
</dbReference>
<evidence type="ECO:0000256" key="9">
    <source>
        <dbReference type="ARBA" id="ARBA00023136"/>
    </source>
</evidence>
<feature type="compositionally biased region" description="Pro residues" evidence="10">
    <location>
        <begin position="321"/>
        <end position="332"/>
    </location>
</feature>
<dbReference type="GO" id="GO:0009306">
    <property type="term" value="P:protein secretion"/>
    <property type="evidence" value="ECO:0007669"/>
    <property type="project" value="InterPro"/>
</dbReference>
<keyword evidence="13" id="KW-1185">Reference proteome</keyword>
<gene>
    <name evidence="12" type="ORF">CBP34_02610</name>
</gene>
<dbReference type="PANTHER" id="PTHR38831:SF2">
    <property type="entry name" value="TYPE II SECRETION SYSTEM PROTEIN K"/>
    <property type="match status" value="1"/>
</dbReference>
<keyword evidence="6" id="KW-0812">Transmembrane</keyword>
<dbReference type="PANTHER" id="PTHR38831">
    <property type="entry name" value="TYPE II SECRETION SYSTEM PROTEIN K"/>
    <property type="match status" value="1"/>
</dbReference>
<dbReference type="SUPFAM" id="SSF158544">
    <property type="entry name" value="GspK insert domain-like"/>
    <property type="match status" value="1"/>
</dbReference>
<evidence type="ECO:0000256" key="2">
    <source>
        <dbReference type="ARBA" id="ARBA00007246"/>
    </source>
</evidence>
<dbReference type="InterPro" id="IPR038072">
    <property type="entry name" value="GspK_central_sf"/>
</dbReference>
<feature type="domain" description="T2SS protein K first SAM-like" evidence="11">
    <location>
        <begin position="114"/>
        <end position="184"/>
    </location>
</feature>
<evidence type="ECO:0000256" key="10">
    <source>
        <dbReference type="SAM" id="MobiDB-lite"/>
    </source>
</evidence>
<organism evidence="12 13">
    <name type="scientific">Acidovorax carolinensis</name>
    <dbReference type="NCBI Taxonomy" id="553814"/>
    <lineage>
        <taxon>Bacteria</taxon>
        <taxon>Pseudomonadati</taxon>
        <taxon>Pseudomonadota</taxon>
        <taxon>Betaproteobacteria</taxon>
        <taxon>Burkholderiales</taxon>
        <taxon>Comamonadaceae</taxon>
        <taxon>Acidovorax</taxon>
    </lineage>
</organism>
<proteinExistence type="inferred from homology"/>
<accession>A0A240U050</accession>
<protein>
    <recommendedName>
        <fullName evidence="11">T2SS protein K first SAM-like domain-containing protein</fullName>
    </recommendedName>
</protein>
<evidence type="ECO:0000256" key="6">
    <source>
        <dbReference type="ARBA" id="ARBA00022692"/>
    </source>
</evidence>
<evidence type="ECO:0000313" key="12">
    <source>
        <dbReference type="EMBL" id="ART50783.1"/>
    </source>
</evidence>
<feature type="region of interest" description="Disordered" evidence="10">
    <location>
        <begin position="297"/>
        <end position="343"/>
    </location>
</feature>
<evidence type="ECO:0000259" key="11">
    <source>
        <dbReference type="Pfam" id="PF21687"/>
    </source>
</evidence>
<dbReference type="Pfam" id="PF21687">
    <property type="entry name" value="T2SSK_1st"/>
    <property type="match status" value="1"/>
</dbReference>
<evidence type="ECO:0000256" key="3">
    <source>
        <dbReference type="ARBA" id="ARBA00022448"/>
    </source>
</evidence>
<comment type="subcellular location">
    <subcellularLocation>
        <location evidence="1">Cell inner membrane</location>
    </subcellularLocation>
</comment>
<evidence type="ECO:0000256" key="5">
    <source>
        <dbReference type="ARBA" id="ARBA00022519"/>
    </source>
</evidence>
<dbReference type="Proteomes" id="UP000194432">
    <property type="component" value="Chromosome 1"/>
</dbReference>
<dbReference type="AlphaFoldDB" id="A0A240U050"/>
<dbReference type="EMBL" id="CP021361">
    <property type="protein sequence ID" value="ART50783.1"/>
    <property type="molecule type" value="Genomic_DNA"/>
</dbReference>
<evidence type="ECO:0000313" key="13">
    <source>
        <dbReference type="Proteomes" id="UP000194432"/>
    </source>
</evidence>
<keyword evidence="8" id="KW-1133">Transmembrane helix</keyword>
<keyword evidence="7" id="KW-0653">Protein transport</keyword>
<keyword evidence="9" id="KW-0472">Membrane</keyword>
<comment type="similarity">
    <text evidence="2">Belongs to the GSP K family.</text>
</comment>
<dbReference type="KEGG" id="acin:CBP34_02610"/>
<dbReference type="InterPro" id="IPR005628">
    <property type="entry name" value="GspK"/>
</dbReference>
<dbReference type="Gene3D" id="1.10.40.60">
    <property type="entry name" value="EpsJ-like"/>
    <property type="match status" value="1"/>
</dbReference>
<keyword evidence="3" id="KW-0813">Transport</keyword>
<dbReference type="GO" id="GO:0005886">
    <property type="term" value="C:plasma membrane"/>
    <property type="evidence" value="ECO:0007669"/>
    <property type="project" value="UniProtKB-SubCell"/>
</dbReference>
<reference evidence="12 13" key="1">
    <citation type="submission" date="2017-05" db="EMBL/GenBank/DDBJ databases">
        <title>Polyphasic characterization of four soil-derived phenanthrene-degrading Acidovorax strains and proposal of Acidovorax phenanthrenivorans sp. nov.</title>
        <authorList>
            <person name="Singleton D.R."/>
            <person name="Lee J."/>
            <person name="Dickey A.N."/>
            <person name="Stroud A."/>
            <person name="Scholl E.H."/>
            <person name="Wright F.A."/>
            <person name="Aitken M.D."/>
        </authorList>
    </citation>
    <scope>NUCLEOTIDE SEQUENCE [LARGE SCALE GENOMIC DNA]</scope>
    <source>
        <strain evidence="12">NA3</strain>
    </source>
</reference>
<evidence type="ECO:0000256" key="1">
    <source>
        <dbReference type="ARBA" id="ARBA00004533"/>
    </source>
</evidence>
<sequence length="343" mass="37005">MAAFPRPSRSQGFALAAVLWLMAGLSIVVVLVADAAKTSAERVALLRERTEFIQSALSGRAQAEYWLSGARPRTADFFDGAAVVMADNTPYRIDANSTISIQDHGGLIDLNNVNSELLTNFLLGCGVSVEKTAYLIDALADYTDSDNLQRLNGAERDTYTAEGKPPPRNSPLLSESEVWDVYGWGQYRTTFEHNGCENSFTIHGETTMLGSSLNLATAPAPVLKAAGLNDELIQDIVTAREDPVKVAERLAQNNALLGAGGMFGGAGGKQVQKVLRVTHRHPTGPWRITYTLTLDPENDDRPWSISQPSIGAEPASVGKLPPLPWPNQPPASTPSDVSRFLSF</sequence>
<keyword evidence="5" id="KW-0997">Cell inner membrane</keyword>
<keyword evidence="4" id="KW-1003">Cell membrane</keyword>
<evidence type="ECO:0000256" key="4">
    <source>
        <dbReference type="ARBA" id="ARBA00022475"/>
    </source>
</evidence>
<evidence type="ECO:0000256" key="7">
    <source>
        <dbReference type="ARBA" id="ARBA00022927"/>
    </source>
</evidence>
<evidence type="ECO:0000256" key="8">
    <source>
        <dbReference type="ARBA" id="ARBA00022989"/>
    </source>
</evidence>